<dbReference type="InterPro" id="IPR002818">
    <property type="entry name" value="DJ-1/PfpI"/>
</dbReference>
<organism evidence="4 5">
    <name type="scientific">Thalassospira marina</name>
    <dbReference type="NCBI Taxonomy" id="2048283"/>
    <lineage>
        <taxon>Bacteria</taxon>
        <taxon>Pseudomonadati</taxon>
        <taxon>Pseudomonadota</taxon>
        <taxon>Alphaproteobacteria</taxon>
        <taxon>Rhodospirillales</taxon>
        <taxon>Thalassospiraceae</taxon>
        <taxon>Thalassospira</taxon>
    </lineage>
</organism>
<evidence type="ECO:0000256" key="2">
    <source>
        <dbReference type="ARBA" id="ARBA00023163"/>
    </source>
</evidence>
<reference evidence="4 5" key="1">
    <citation type="submission" date="2017-10" db="EMBL/GenBank/DDBJ databases">
        <title>Biodiversity and function of Thalassospira species in the particle-attached aromatic-hydrocarbon-degrading consortia from the surface seawater of the China South Sea.</title>
        <authorList>
            <person name="Dong C."/>
            <person name="Liu R."/>
            <person name="Shao Z."/>
        </authorList>
    </citation>
    <scope>NUCLEOTIDE SEQUENCE [LARGE SCALE GENOMIC DNA]</scope>
    <source>
        <strain evidence="4 5">CSC3H3</strain>
    </source>
</reference>
<dbReference type="EMBL" id="CP024199">
    <property type="protein sequence ID" value="AUG52924.1"/>
    <property type="molecule type" value="Genomic_DNA"/>
</dbReference>
<dbReference type="Gene3D" id="1.10.10.60">
    <property type="entry name" value="Homeodomain-like"/>
    <property type="match status" value="1"/>
</dbReference>
<dbReference type="InterPro" id="IPR009057">
    <property type="entry name" value="Homeodomain-like_sf"/>
</dbReference>
<dbReference type="Pfam" id="PF12833">
    <property type="entry name" value="HTH_18"/>
    <property type="match status" value="1"/>
</dbReference>
<dbReference type="InterPro" id="IPR052158">
    <property type="entry name" value="INH-QAR"/>
</dbReference>
<evidence type="ECO:0000259" key="3">
    <source>
        <dbReference type="PROSITE" id="PS01124"/>
    </source>
</evidence>
<dbReference type="PROSITE" id="PS01124">
    <property type="entry name" value="HTH_ARAC_FAMILY_2"/>
    <property type="match status" value="1"/>
</dbReference>
<evidence type="ECO:0000313" key="4">
    <source>
        <dbReference type="EMBL" id="AUG52924.1"/>
    </source>
</evidence>
<keyword evidence="2" id="KW-0804">Transcription</keyword>
<protein>
    <submittedName>
        <fullName evidence="4">AraC family transcriptional regulator</fullName>
    </submittedName>
</protein>
<dbReference type="InterPro" id="IPR029062">
    <property type="entry name" value="Class_I_gatase-like"/>
</dbReference>
<sequence length="345" mass="38388">MKTNFVLRFEWVVIAILSERPHISNDIKRVFSDIMRHIGFLVFPGFNMLDLSGPLSVFETANHHLDVDDHYRLTICAVRPGMYESSSAVWMEASCASAHQFDTLVIVGGRGVEQASRDDDLLNLLKTGIAKRLVSVCTGAFILASAGLLAGKAATTHWRVATQLKHRFPDIILQADNIVVKDGDTWTSAGATAGMDIGLALIEAEHGGDIARIIARDLLIPHRRTDGQLRFMRLQEINPPSPRVQRVLAFIGQNLRCDLSVPILAEQAHLSPRQFSREFTAETGLTPARAVERLRVEFARSRLENSNQSMAIIASEAGFPDSAIMRKAFLRCLRTTPQNLRKARW</sequence>
<dbReference type="Gene3D" id="3.40.50.880">
    <property type="match status" value="1"/>
</dbReference>
<evidence type="ECO:0000313" key="5">
    <source>
        <dbReference type="Proteomes" id="UP000233458"/>
    </source>
</evidence>
<dbReference type="CDD" id="cd03137">
    <property type="entry name" value="GATase1_AraC_1"/>
    <property type="match status" value="1"/>
</dbReference>
<dbReference type="SUPFAM" id="SSF52317">
    <property type="entry name" value="Class I glutamine amidotransferase-like"/>
    <property type="match status" value="1"/>
</dbReference>
<dbReference type="PANTHER" id="PTHR43130">
    <property type="entry name" value="ARAC-FAMILY TRANSCRIPTIONAL REGULATOR"/>
    <property type="match status" value="1"/>
</dbReference>
<dbReference type="InterPro" id="IPR018060">
    <property type="entry name" value="HTH_AraC"/>
</dbReference>
<keyword evidence="5" id="KW-1185">Reference proteome</keyword>
<dbReference type="PANTHER" id="PTHR43130:SF3">
    <property type="entry name" value="HTH-TYPE TRANSCRIPTIONAL REGULATOR RV1931C"/>
    <property type="match status" value="1"/>
</dbReference>
<keyword evidence="1" id="KW-0805">Transcription regulation</keyword>
<accession>A0ABM6Q8S6</accession>
<dbReference type="SMART" id="SM00342">
    <property type="entry name" value="HTH_ARAC"/>
    <property type="match status" value="1"/>
</dbReference>
<feature type="domain" description="HTH araC/xylS-type" evidence="3">
    <location>
        <begin position="245"/>
        <end position="343"/>
    </location>
</feature>
<proteinExistence type="predicted"/>
<dbReference type="Pfam" id="PF01965">
    <property type="entry name" value="DJ-1_PfpI"/>
    <property type="match status" value="1"/>
</dbReference>
<dbReference type="Proteomes" id="UP000233458">
    <property type="component" value="Chromosome"/>
</dbReference>
<gene>
    <name evidence="4" type="ORF">CSC3H3_09540</name>
</gene>
<name>A0ABM6Q8S6_9PROT</name>
<dbReference type="SUPFAM" id="SSF46689">
    <property type="entry name" value="Homeodomain-like"/>
    <property type="match status" value="2"/>
</dbReference>
<evidence type="ECO:0000256" key="1">
    <source>
        <dbReference type="ARBA" id="ARBA00023015"/>
    </source>
</evidence>